<reference evidence="2" key="1">
    <citation type="submission" date="2016-10" db="EMBL/GenBank/DDBJ databases">
        <authorList>
            <person name="Varghese N."/>
            <person name="Submissions S."/>
        </authorList>
    </citation>
    <scope>NUCLEOTIDE SEQUENCE [LARGE SCALE GENOMIC DNA]</scope>
    <source>
        <strain evidence="2">DSM 11593</strain>
    </source>
</reference>
<gene>
    <name evidence="1" type="ORF">SAMN04488075_1785</name>
</gene>
<dbReference type="OrthoDB" id="9982730at2"/>
<keyword evidence="2" id="KW-1185">Reference proteome</keyword>
<name>A0A1H6M1E3_9RHOB</name>
<dbReference type="STRING" id="65735.SAMN04488075_1785"/>
<evidence type="ECO:0000313" key="1">
    <source>
        <dbReference type="EMBL" id="SEH91196.1"/>
    </source>
</evidence>
<dbReference type="EMBL" id="FNXG01000002">
    <property type="protein sequence ID" value="SEH91196.1"/>
    <property type="molecule type" value="Genomic_DNA"/>
</dbReference>
<accession>A0A1H6M1E3</accession>
<dbReference type="AlphaFoldDB" id="A0A1H6M1E3"/>
<sequence length="280" mass="29843">MSIFSLAGSLLGIGKGVKDLFGKKKKDPTPRDNLLSQAQGATEAEKQYGINRLTMLQYGQPGGAYGVAGGGDAPPLASIDLITGGLKDINDITSGDAARRRAADQLELDLAKVKIDQAKSQIALDNARLGQMLSSATFGRRAATASNGQNARTVNSPFAGPYLGREVDVEKVPSTSGVALLDTPVLARPYVVPATGADGLDEVASAAAAVSYQKQQDWRESMAERARLSMSGTPDQKAKAHEEYARDMFRHPPGMTGLWTRAMGVWDVDVRKDLKKRKGK</sequence>
<evidence type="ECO:0008006" key="3">
    <source>
        <dbReference type="Google" id="ProtNLM"/>
    </source>
</evidence>
<dbReference type="Proteomes" id="UP000199125">
    <property type="component" value="Unassembled WGS sequence"/>
</dbReference>
<proteinExistence type="predicted"/>
<protein>
    <recommendedName>
        <fullName evidence="3">DNA pilot protein</fullName>
    </recommendedName>
</protein>
<evidence type="ECO:0000313" key="2">
    <source>
        <dbReference type="Proteomes" id="UP000199125"/>
    </source>
</evidence>
<organism evidence="1 2">
    <name type="scientific">Paracoccus alkenifer</name>
    <dbReference type="NCBI Taxonomy" id="65735"/>
    <lineage>
        <taxon>Bacteria</taxon>
        <taxon>Pseudomonadati</taxon>
        <taxon>Pseudomonadota</taxon>
        <taxon>Alphaproteobacteria</taxon>
        <taxon>Rhodobacterales</taxon>
        <taxon>Paracoccaceae</taxon>
        <taxon>Paracoccus</taxon>
    </lineage>
</organism>
<dbReference type="RefSeq" id="WP_143042786.1">
    <property type="nucleotide sequence ID" value="NZ_FNXG01000002.1"/>
</dbReference>